<gene>
    <name evidence="1" type="ORF">BJ875DRAFT_449932</name>
</gene>
<dbReference type="Proteomes" id="UP000824998">
    <property type="component" value="Unassembled WGS sequence"/>
</dbReference>
<evidence type="ECO:0000313" key="2">
    <source>
        <dbReference type="Proteomes" id="UP000824998"/>
    </source>
</evidence>
<proteinExistence type="predicted"/>
<reference evidence="1" key="1">
    <citation type="journal article" date="2021" name="IMA Fungus">
        <title>Genomic characterization of three marine fungi, including Emericellopsis atlantica sp. nov. with signatures of a generalist lifestyle and marine biomass degradation.</title>
        <authorList>
            <person name="Hagestad O.C."/>
            <person name="Hou L."/>
            <person name="Andersen J.H."/>
            <person name="Hansen E.H."/>
            <person name="Altermark B."/>
            <person name="Li C."/>
            <person name="Kuhnert E."/>
            <person name="Cox R.J."/>
            <person name="Crous P.W."/>
            <person name="Spatafora J.W."/>
            <person name="Lail K."/>
            <person name="Amirebrahimi M."/>
            <person name="Lipzen A."/>
            <person name="Pangilinan J."/>
            <person name="Andreopoulos W."/>
            <person name="Hayes R.D."/>
            <person name="Ng V."/>
            <person name="Grigoriev I.V."/>
            <person name="Jackson S.A."/>
            <person name="Sutton T.D.S."/>
            <person name="Dobson A.D.W."/>
            <person name="Rama T."/>
        </authorList>
    </citation>
    <scope>NUCLEOTIDE SEQUENCE</scope>
    <source>
        <strain evidence="1">TRa018bII</strain>
    </source>
</reference>
<dbReference type="OrthoDB" id="5428038at2759"/>
<keyword evidence="2" id="KW-1185">Reference proteome</keyword>
<dbReference type="EMBL" id="MU251365">
    <property type="protein sequence ID" value="KAG9238787.1"/>
    <property type="molecule type" value="Genomic_DNA"/>
</dbReference>
<dbReference type="AlphaFoldDB" id="A0A9P7YSU7"/>
<sequence length="780" mass="87896">MPASSKVCCRAVQSRLPLPRPLWISDEALNEAFQRFSRVSNTSKRYGSFVPGPLESRRRLGKRRMAYSYASEPPQTTPSSLGGFWKLFQTDDPDRTKFHYEPPTLRVDTRPLDGFDPPLRERDTMTLPAYTAQVVEVDKVRVAAQDQTLEKEELVVQISAGDFPSKSEIYQFQIQLRSATDGLPKICKDFSNRLKQSLMAGEVSDDALQRVLGWRLKGDLQQTLSKSVWCLQLCQSIWDGLSRSEVRPLASFEGATIDKLLGFMSCGSMGPKTEKLAISILHSLSSAQLTSICEQHSLSKLVTSWIQYCCLTKGKILKSKISRNKAKAKAHTRVGNLTARLELVEKLVASVGLEAGDRSAELNTLKGHLEKASGLLITSIHAIDAWAMTAQERSIANLAEALGKISDKDGNLLKTIKSCTLHIRGLATNSTEFSKKDLRFCWMSVLAQIPHVDDSILMATWKTLGFDPDREPFFNDIFIKHLISSRMAGRSKLVGNTFEALQASGDTVNAFVQAVKRHGDSSQQLTSVLDEWMALTYRLDSKLVKQQMYRLQAAGLRLSPDALSKLLYRVQFDDPRKAAEIYQCWRSTLRVGRQPGFIFEHSPTVILSLISKTTMPLKAIWEALNMPRYENLAEGKVPDSSNKLKGHLSPQMQYLLMQMAIEFANSPFRSRRVALRSVVQCLHYLRVHRCVVPRNVSRALTHAGLTRPLIDRRGRIGKHRLRWALGVIDSIEGREVAKNVNDIVFHAHDGFLRRQYASLVARKRVPMGIKLAEEERWEYD</sequence>
<comment type="caution">
    <text evidence="1">The sequence shown here is derived from an EMBL/GenBank/DDBJ whole genome shotgun (WGS) entry which is preliminary data.</text>
</comment>
<protein>
    <submittedName>
        <fullName evidence="1">Uncharacterized protein</fullName>
    </submittedName>
</protein>
<accession>A0A9P7YSU7</accession>
<name>A0A9P7YSU7_9HELO</name>
<evidence type="ECO:0000313" key="1">
    <source>
        <dbReference type="EMBL" id="KAG9238787.1"/>
    </source>
</evidence>
<organism evidence="1 2">
    <name type="scientific">Amylocarpus encephaloides</name>
    <dbReference type="NCBI Taxonomy" id="45428"/>
    <lineage>
        <taxon>Eukaryota</taxon>
        <taxon>Fungi</taxon>
        <taxon>Dikarya</taxon>
        <taxon>Ascomycota</taxon>
        <taxon>Pezizomycotina</taxon>
        <taxon>Leotiomycetes</taxon>
        <taxon>Helotiales</taxon>
        <taxon>Helotiales incertae sedis</taxon>
        <taxon>Amylocarpus</taxon>
    </lineage>
</organism>